<keyword evidence="9" id="KW-1185">Reference proteome</keyword>
<dbReference type="PANTHER" id="PTHR45848">
    <property type="entry name" value="DUAL SPECIFICITY PROTEIN PHOSPHATASE 12 FAMILY MEMBER"/>
    <property type="match status" value="1"/>
</dbReference>
<feature type="domain" description="Tyrosine specific protein phosphatases" evidence="7">
    <location>
        <begin position="82"/>
        <end position="127"/>
    </location>
</feature>
<name>A0A0C9V3I6_SPHS4</name>
<protein>
    <recommendedName>
        <fullName evidence="2">protein-tyrosine-phosphatase</fullName>
        <ecNumber evidence="2">3.1.3.48</ecNumber>
    </recommendedName>
</protein>
<evidence type="ECO:0000256" key="5">
    <source>
        <dbReference type="SAM" id="MobiDB-lite"/>
    </source>
</evidence>
<evidence type="ECO:0000256" key="1">
    <source>
        <dbReference type="ARBA" id="ARBA00008601"/>
    </source>
</evidence>
<keyword evidence="3" id="KW-0378">Hydrolase</keyword>
<dbReference type="PROSITE" id="PS00383">
    <property type="entry name" value="TYR_PHOSPHATASE_1"/>
    <property type="match status" value="1"/>
</dbReference>
<feature type="compositionally biased region" description="Polar residues" evidence="5">
    <location>
        <begin position="255"/>
        <end position="276"/>
    </location>
</feature>
<keyword evidence="4" id="KW-0904">Protein phosphatase</keyword>
<reference evidence="8 9" key="1">
    <citation type="submission" date="2014-06" db="EMBL/GenBank/DDBJ databases">
        <title>Evolutionary Origins and Diversification of the Mycorrhizal Mutualists.</title>
        <authorList>
            <consortium name="DOE Joint Genome Institute"/>
            <consortium name="Mycorrhizal Genomics Consortium"/>
            <person name="Kohler A."/>
            <person name="Kuo A."/>
            <person name="Nagy L.G."/>
            <person name="Floudas D."/>
            <person name="Copeland A."/>
            <person name="Barry K.W."/>
            <person name="Cichocki N."/>
            <person name="Veneault-Fourrey C."/>
            <person name="LaButti K."/>
            <person name="Lindquist E.A."/>
            <person name="Lipzen A."/>
            <person name="Lundell T."/>
            <person name="Morin E."/>
            <person name="Murat C."/>
            <person name="Riley R."/>
            <person name="Ohm R."/>
            <person name="Sun H."/>
            <person name="Tunlid A."/>
            <person name="Henrissat B."/>
            <person name="Grigoriev I.V."/>
            <person name="Hibbett D.S."/>
            <person name="Martin F."/>
        </authorList>
    </citation>
    <scope>NUCLEOTIDE SEQUENCE [LARGE SCALE GENOMIC DNA]</scope>
    <source>
        <strain evidence="8 9">SS14</strain>
    </source>
</reference>
<dbReference type="GO" id="GO:0008138">
    <property type="term" value="F:protein tyrosine/serine/threonine phosphatase activity"/>
    <property type="evidence" value="ECO:0007669"/>
    <property type="project" value="TreeGrafter"/>
</dbReference>
<dbReference type="SMART" id="SM00195">
    <property type="entry name" value="DSPc"/>
    <property type="match status" value="1"/>
</dbReference>
<dbReference type="SUPFAM" id="SSF52799">
    <property type="entry name" value="(Phosphotyrosine protein) phosphatases II"/>
    <property type="match status" value="1"/>
</dbReference>
<sequence length="565" mass="60874">MSAYNQMDMVIENLWIGTHIAALNAELLQKHGIKSILTVMRGKLAISKPFSRHQILLDDTDDADALAHFPACNQWIDAEIKKGRGVLVHCQAGMSRSATIVAAYLMHKQRIDVQTAVEMIRKVRPSIQPNPGFMAQLEVFYSAHYQLTRRNKETRTFYVQRAVKEVLNGDGSSLQMDMFAKYPRTPGDSVPSTPHPQRRRRIRCKMCRQELATREHMVDHGQIGPATPTTGNILTPATSRRPSASAGDTIVISARDSTTGEQSSATLIRRPSTSSVDGVRRPSFGGGLSAMTPINTDAPQANDNSSTPEHRPSSSDGVPRKKSFGANPFGGLSMTPVSNGPANSLGSQSTKRPRRGSLLGLGDGAIMDHTVDDIASMSVSALESDDEDDAPHSFSVTQTTTTSTSTTTTTSTTKSSTVTSTSSTAPTSAPSSGLHSPQELASQIHPALAALRSSQLMSALKSSNSLGRIPMKEQSGDAVQRKMSANTISPPILLNATCSGYFVEPMKWMEPFLEAGNMAGKITCPNKKCGAKLGSYDWAGVQCSCKEWVIPGFCIHRSKVDEVVV</sequence>
<dbReference type="Pfam" id="PF00782">
    <property type="entry name" value="DSPc"/>
    <property type="match status" value="1"/>
</dbReference>
<feature type="compositionally biased region" description="Polar residues" evidence="5">
    <location>
        <begin position="292"/>
        <end position="307"/>
    </location>
</feature>
<evidence type="ECO:0000256" key="3">
    <source>
        <dbReference type="ARBA" id="ARBA00022801"/>
    </source>
</evidence>
<dbReference type="GO" id="GO:0004725">
    <property type="term" value="F:protein tyrosine phosphatase activity"/>
    <property type="evidence" value="ECO:0007669"/>
    <property type="project" value="UniProtKB-EC"/>
</dbReference>
<feature type="region of interest" description="Disordered" evidence="5">
    <location>
        <begin position="220"/>
        <end position="363"/>
    </location>
</feature>
<dbReference type="InterPro" id="IPR000340">
    <property type="entry name" value="Dual-sp_phosphatase_cat-dom"/>
</dbReference>
<dbReference type="AlphaFoldDB" id="A0A0C9V3I6"/>
<evidence type="ECO:0000256" key="2">
    <source>
        <dbReference type="ARBA" id="ARBA00013064"/>
    </source>
</evidence>
<evidence type="ECO:0000259" key="6">
    <source>
        <dbReference type="PROSITE" id="PS50054"/>
    </source>
</evidence>
<dbReference type="EMBL" id="KN837179">
    <property type="protein sequence ID" value="KIJ36307.1"/>
    <property type="molecule type" value="Genomic_DNA"/>
</dbReference>
<dbReference type="CDD" id="cd14498">
    <property type="entry name" value="DSP"/>
    <property type="match status" value="1"/>
</dbReference>
<dbReference type="HOGENOM" id="CLU_023312_4_0_1"/>
<comment type="similarity">
    <text evidence="1">Belongs to the protein-tyrosine phosphatase family. Non-receptor class dual specificity subfamily.</text>
</comment>
<organism evidence="8 9">
    <name type="scientific">Sphaerobolus stellatus (strain SS14)</name>
    <dbReference type="NCBI Taxonomy" id="990650"/>
    <lineage>
        <taxon>Eukaryota</taxon>
        <taxon>Fungi</taxon>
        <taxon>Dikarya</taxon>
        <taxon>Basidiomycota</taxon>
        <taxon>Agaricomycotina</taxon>
        <taxon>Agaricomycetes</taxon>
        <taxon>Phallomycetidae</taxon>
        <taxon>Geastrales</taxon>
        <taxon>Sphaerobolaceae</taxon>
        <taxon>Sphaerobolus</taxon>
    </lineage>
</organism>
<evidence type="ECO:0000256" key="4">
    <source>
        <dbReference type="ARBA" id="ARBA00022912"/>
    </source>
</evidence>
<evidence type="ECO:0000313" key="9">
    <source>
        <dbReference type="Proteomes" id="UP000054279"/>
    </source>
</evidence>
<feature type="region of interest" description="Disordered" evidence="5">
    <location>
        <begin position="381"/>
        <end position="439"/>
    </location>
</feature>
<dbReference type="Proteomes" id="UP000054279">
    <property type="component" value="Unassembled WGS sequence"/>
</dbReference>
<gene>
    <name evidence="8" type="ORF">M422DRAFT_212249</name>
</gene>
<dbReference type="InterPro" id="IPR000387">
    <property type="entry name" value="Tyr_Pase_dom"/>
</dbReference>
<feature type="compositionally biased region" description="Polar residues" evidence="5">
    <location>
        <begin position="227"/>
        <end position="242"/>
    </location>
</feature>
<dbReference type="OrthoDB" id="2017893at2759"/>
<dbReference type="InterPro" id="IPR020422">
    <property type="entry name" value="TYR_PHOSPHATASE_DUAL_dom"/>
</dbReference>
<evidence type="ECO:0000313" key="8">
    <source>
        <dbReference type="EMBL" id="KIJ36307.1"/>
    </source>
</evidence>
<dbReference type="GO" id="GO:0005634">
    <property type="term" value="C:nucleus"/>
    <property type="evidence" value="ECO:0007669"/>
    <property type="project" value="TreeGrafter"/>
</dbReference>
<dbReference type="PROSITE" id="PS50056">
    <property type="entry name" value="TYR_PHOSPHATASE_2"/>
    <property type="match status" value="1"/>
</dbReference>
<evidence type="ECO:0000259" key="7">
    <source>
        <dbReference type="PROSITE" id="PS50056"/>
    </source>
</evidence>
<dbReference type="PROSITE" id="PS50054">
    <property type="entry name" value="TYR_PHOSPHATASE_DUAL"/>
    <property type="match status" value="1"/>
</dbReference>
<feature type="compositionally biased region" description="Low complexity" evidence="5">
    <location>
        <begin position="395"/>
        <end position="432"/>
    </location>
</feature>
<feature type="domain" description="Tyrosine-protein phosphatase" evidence="6">
    <location>
        <begin position="6"/>
        <end position="146"/>
    </location>
</feature>
<accession>A0A0C9V3I6</accession>
<dbReference type="Gene3D" id="3.90.190.10">
    <property type="entry name" value="Protein tyrosine phosphatase superfamily"/>
    <property type="match status" value="1"/>
</dbReference>
<dbReference type="EC" id="3.1.3.48" evidence="2"/>
<proteinExistence type="inferred from homology"/>
<dbReference type="InterPro" id="IPR016130">
    <property type="entry name" value="Tyr_Pase_AS"/>
</dbReference>
<dbReference type="PANTHER" id="PTHR45848:SF4">
    <property type="entry name" value="DUAL SPECIFICITY PROTEIN PHOSPHATASE 12"/>
    <property type="match status" value="1"/>
</dbReference>
<feature type="compositionally biased region" description="Polar residues" evidence="5">
    <location>
        <begin position="335"/>
        <end position="350"/>
    </location>
</feature>
<dbReference type="InterPro" id="IPR029021">
    <property type="entry name" value="Prot-tyrosine_phosphatase-like"/>
</dbReference>